<keyword evidence="2" id="KW-1185">Reference proteome</keyword>
<accession>A0A1Y2C0U9</accession>
<dbReference type="InterPro" id="IPR014980">
    <property type="entry name" value="DOPA_dioxygen"/>
</dbReference>
<dbReference type="Proteomes" id="UP000193642">
    <property type="component" value="Unassembled WGS sequence"/>
</dbReference>
<dbReference type="AlphaFoldDB" id="A0A1Y2C0U9"/>
<dbReference type="Pfam" id="PF08883">
    <property type="entry name" value="DOPA_dioxygen"/>
    <property type="match status" value="1"/>
</dbReference>
<dbReference type="PANTHER" id="PTHR36423">
    <property type="entry name" value="AFR070WP"/>
    <property type="match status" value="1"/>
</dbReference>
<protein>
    <submittedName>
        <fullName evidence="1">Uncharacterized protein</fullName>
    </submittedName>
</protein>
<sequence length="124" mass="13885">MTTATGTPIEEIKEFHFHLYCYFIAKALRINEGPVGPHPMSSCEVWVPIESFGRFYGWVSQVRPADVTLMIHPLSRMQVLDHTERIAFMGAAAPLYIEALGEAVLSEAPAQYPELGVGYSKRED</sequence>
<dbReference type="EMBL" id="MCGO01000035">
    <property type="protein sequence ID" value="ORY40534.1"/>
    <property type="molecule type" value="Genomic_DNA"/>
</dbReference>
<gene>
    <name evidence="1" type="ORF">BCR33DRAFT_719488</name>
</gene>
<reference evidence="1 2" key="1">
    <citation type="submission" date="2016-07" db="EMBL/GenBank/DDBJ databases">
        <title>Pervasive Adenine N6-methylation of Active Genes in Fungi.</title>
        <authorList>
            <consortium name="DOE Joint Genome Institute"/>
            <person name="Mondo S.J."/>
            <person name="Dannebaum R.O."/>
            <person name="Kuo R.C."/>
            <person name="Labutti K."/>
            <person name="Haridas S."/>
            <person name="Kuo A."/>
            <person name="Salamov A."/>
            <person name="Ahrendt S.R."/>
            <person name="Lipzen A."/>
            <person name="Sullivan W."/>
            <person name="Andreopoulos W.B."/>
            <person name="Clum A."/>
            <person name="Lindquist E."/>
            <person name="Daum C."/>
            <person name="Ramamoorthy G.K."/>
            <person name="Gryganskyi A."/>
            <person name="Culley D."/>
            <person name="Magnuson J.K."/>
            <person name="James T.Y."/>
            <person name="O'Malley M.A."/>
            <person name="Stajich J.E."/>
            <person name="Spatafora J.W."/>
            <person name="Visel A."/>
            <person name="Grigoriev I.V."/>
        </authorList>
    </citation>
    <scope>NUCLEOTIDE SEQUENCE [LARGE SCALE GENOMIC DNA]</scope>
    <source>
        <strain evidence="1 2">JEL800</strain>
    </source>
</reference>
<proteinExistence type="predicted"/>
<dbReference type="InterPro" id="IPR023389">
    <property type="entry name" value="DOPA-like_sf"/>
</dbReference>
<name>A0A1Y2C0U9_9FUNG</name>
<evidence type="ECO:0000313" key="2">
    <source>
        <dbReference type="Proteomes" id="UP000193642"/>
    </source>
</evidence>
<dbReference type="OrthoDB" id="9970095at2759"/>
<dbReference type="PANTHER" id="PTHR36423:SF2">
    <property type="entry name" value="AFR070WP"/>
    <property type="match status" value="1"/>
</dbReference>
<comment type="caution">
    <text evidence="1">The sequence shown here is derived from an EMBL/GenBank/DDBJ whole genome shotgun (WGS) entry which is preliminary data.</text>
</comment>
<evidence type="ECO:0000313" key="1">
    <source>
        <dbReference type="EMBL" id="ORY40534.1"/>
    </source>
</evidence>
<dbReference type="Gene3D" id="3.30.70.1240">
    <property type="entry name" value="DOPA-like domains"/>
    <property type="match status" value="1"/>
</dbReference>
<dbReference type="SUPFAM" id="SSF143410">
    <property type="entry name" value="DOPA-like"/>
    <property type="match status" value="1"/>
</dbReference>
<organism evidence="1 2">
    <name type="scientific">Rhizoclosmatium globosum</name>
    <dbReference type="NCBI Taxonomy" id="329046"/>
    <lineage>
        <taxon>Eukaryota</taxon>
        <taxon>Fungi</taxon>
        <taxon>Fungi incertae sedis</taxon>
        <taxon>Chytridiomycota</taxon>
        <taxon>Chytridiomycota incertae sedis</taxon>
        <taxon>Chytridiomycetes</taxon>
        <taxon>Chytridiales</taxon>
        <taxon>Chytriomycetaceae</taxon>
        <taxon>Rhizoclosmatium</taxon>
    </lineage>
</organism>